<evidence type="ECO:0000313" key="4">
    <source>
        <dbReference type="Proteomes" id="UP000628448"/>
    </source>
</evidence>
<evidence type="ECO:0000313" key="3">
    <source>
        <dbReference type="EMBL" id="MBG9374789.1"/>
    </source>
</evidence>
<reference evidence="3" key="1">
    <citation type="submission" date="2020-11" db="EMBL/GenBank/DDBJ databases">
        <title>Bacterial whole genome sequence for Panacibacter sp. DH6.</title>
        <authorList>
            <person name="Le V."/>
            <person name="Ko S."/>
            <person name="Ahn C.-Y."/>
            <person name="Oh H.-M."/>
        </authorList>
    </citation>
    <scope>NUCLEOTIDE SEQUENCE</scope>
    <source>
        <strain evidence="3">DH6</strain>
    </source>
</reference>
<keyword evidence="1" id="KW-0472">Membrane</keyword>
<dbReference type="PROSITE" id="PS51178">
    <property type="entry name" value="PASTA"/>
    <property type="match status" value="2"/>
</dbReference>
<evidence type="ECO:0000256" key="1">
    <source>
        <dbReference type="SAM" id="Phobius"/>
    </source>
</evidence>
<dbReference type="CDD" id="cd06577">
    <property type="entry name" value="PASTA_pknB"/>
    <property type="match status" value="2"/>
</dbReference>
<keyword evidence="4" id="KW-1185">Reference proteome</keyword>
<keyword evidence="1" id="KW-1133">Transmembrane helix</keyword>
<dbReference type="InterPro" id="IPR005543">
    <property type="entry name" value="PASTA_dom"/>
</dbReference>
<proteinExistence type="predicted"/>
<keyword evidence="1" id="KW-0812">Transmembrane</keyword>
<dbReference type="EMBL" id="JADWYR010000001">
    <property type="protein sequence ID" value="MBG9374789.1"/>
    <property type="molecule type" value="Genomic_DNA"/>
</dbReference>
<dbReference type="SMART" id="SM00740">
    <property type="entry name" value="PASTA"/>
    <property type="match status" value="3"/>
</dbReference>
<evidence type="ECO:0000259" key="2">
    <source>
        <dbReference type="PROSITE" id="PS51178"/>
    </source>
</evidence>
<dbReference type="RefSeq" id="WP_196988882.1">
    <property type="nucleotide sequence ID" value="NZ_JADWYR010000001.1"/>
</dbReference>
<feature type="domain" description="PASTA" evidence="2">
    <location>
        <begin position="39"/>
        <end position="105"/>
    </location>
</feature>
<feature type="domain" description="PASTA" evidence="2">
    <location>
        <begin position="107"/>
        <end position="177"/>
    </location>
</feature>
<name>A0A931GWZ9_9BACT</name>
<dbReference type="Proteomes" id="UP000628448">
    <property type="component" value="Unassembled WGS sequence"/>
</dbReference>
<sequence length="267" mass="29068">MFKFITHKSFFINLLVIILLVGILVFLFFSLLGSFTNHNETQKVPSVTGKSYEEAEKILAAAGFDAGIQDSVYADTARPLQVLRQSPDVDAVVKEGRTVYLTINRAVPPQIDMPDLRGFSIKSAELYLQSLGLKIGDTSYVYDIARNAIKDQLYNGKSIQPGTKINMGSKVDLVIGNGVSDIELDVPNLVGLTVAEAKSVLGSNNIILGAMIPLDAVTDTDNAYIVNQKPIQLTTNPDGTTMINKIRPGQIMDVWISKEKLVAPPAE</sequence>
<accession>A0A931GWZ9</accession>
<feature type="transmembrane region" description="Helical" evidence="1">
    <location>
        <begin position="12"/>
        <end position="35"/>
    </location>
</feature>
<dbReference type="AlphaFoldDB" id="A0A931GWZ9"/>
<comment type="caution">
    <text evidence="3">The sequence shown here is derived from an EMBL/GenBank/DDBJ whole genome shotgun (WGS) entry which is preliminary data.</text>
</comment>
<organism evidence="3 4">
    <name type="scientific">Panacibacter microcysteis</name>
    <dbReference type="NCBI Taxonomy" id="2793269"/>
    <lineage>
        <taxon>Bacteria</taxon>
        <taxon>Pseudomonadati</taxon>
        <taxon>Bacteroidota</taxon>
        <taxon>Chitinophagia</taxon>
        <taxon>Chitinophagales</taxon>
        <taxon>Chitinophagaceae</taxon>
        <taxon>Panacibacter</taxon>
    </lineage>
</organism>
<protein>
    <submittedName>
        <fullName evidence="3">PASTA domain-containing protein</fullName>
    </submittedName>
</protein>
<dbReference type="Pfam" id="PF03793">
    <property type="entry name" value="PASTA"/>
    <property type="match status" value="2"/>
</dbReference>
<dbReference type="Gene3D" id="3.30.10.20">
    <property type="match status" value="3"/>
</dbReference>
<gene>
    <name evidence="3" type="ORF">I5907_00970</name>
</gene>